<dbReference type="PANTHER" id="PTHR47052">
    <property type="entry name" value="CONSERVED SERINE PROLINE-RICH PROTEIN (AFU_ORTHOLOGUE AFUA_2G01790)"/>
    <property type="match status" value="1"/>
</dbReference>
<dbReference type="EMBL" id="JACGWL010000003">
    <property type="protein sequence ID" value="KAK4405202.1"/>
    <property type="molecule type" value="Genomic_DNA"/>
</dbReference>
<dbReference type="InterPro" id="IPR035892">
    <property type="entry name" value="C2_domain_sf"/>
</dbReference>
<dbReference type="SUPFAM" id="SSF49562">
    <property type="entry name" value="C2 domain (Calcium/lipid-binding domain, CaLB)"/>
    <property type="match status" value="1"/>
</dbReference>
<dbReference type="InterPro" id="IPR000008">
    <property type="entry name" value="C2_dom"/>
</dbReference>
<dbReference type="AlphaFoldDB" id="A0AAE1X4H7"/>
<accession>A0AAE1X4H7</accession>
<dbReference type="Proteomes" id="UP001289374">
    <property type="component" value="Unassembled WGS sequence"/>
</dbReference>
<feature type="region of interest" description="Disordered" evidence="1">
    <location>
        <begin position="180"/>
        <end position="214"/>
    </location>
</feature>
<keyword evidence="4" id="KW-1185">Reference proteome</keyword>
<dbReference type="PROSITE" id="PS50004">
    <property type="entry name" value="C2"/>
    <property type="match status" value="1"/>
</dbReference>
<sequence>MNRAHPNAWRVETAWNNSFHKKKKKKWRRREKKIQNRGNRRRKKRKIQRAVIHLRFSSCRFKSKVKLLRLLQDPYVCLEYGHTKYRTRTCQDGGKNPNFEERFVFTLREGMVECVVEVWNSNRLSVDDFIGGGRPAGEVRIMMRNVTGNNPAGVGGVGMHMHGPSAPAFPGAPPLYSPPPPFSQWGPPAGAPPGYPPSSVNSYQSFPSNPPAYPNNSPGYPPYAGGFAPPPGPYPPQNPYHYPPGKSFGHVPFPLLLHASDDLFSVISFSTAETVCRSRENH</sequence>
<dbReference type="Pfam" id="PF00168">
    <property type="entry name" value="C2"/>
    <property type="match status" value="1"/>
</dbReference>
<name>A0AAE1X4H7_9LAMI</name>
<dbReference type="PANTHER" id="PTHR47052:SF3">
    <property type="entry name" value="INGRESSION PROTEIN 1"/>
    <property type="match status" value="1"/>
</dbReference>
<evidence type="ECO:0000313" key="4">
    <source>
        <dbReference type="Proteomes" id="UP001289374"/>
    </source>
</evidence>
<evidence type="ECO:0000259" key="2">
    <source>
        <dbReference type="PROSITE" id="PS50004"/>
    </source>
</evidence>
<dbReference type="CDD" id="cd00030">
    <property type="entry name" value="C2"/>
    <property type="match status" value="1"/>
</dbReference>
<feature type="region of interest" description="Disordered" evidence="1">
    <location>
        <begin position="25"/>
        <end position="44"/>
    </location>
</feature>
<reference evidence="3" key="1">
    <citation type="submission" date="2020-06" db="EMBL/GenBank/DDBJ databases">
        <authorList>
            <person name="Li T."/>
            <person name="Hu X."/>
            <person name="Zhang T."/>
            <person name="Song X."/>
            <person name="Zhang H."/>
            <person name="Dai N."/>
            <person name="Sheng W."/>
            <person name="Hou X."/>
            <person name="Wei L."/>
        </authorList>
    </citation>
    <scope>NUCLEOTIDE SEQUENCE</scope>
    <source>
        <strain evidence="3">K16</strain>
        <tissue evidence="3">Leaf</tissue>
    </source>
</reference>
<gene>
    <name evidence="3" type="ORF">Sango_0526700</name>
</gene>
<dbReference type="Gene3D" id="2.60.40.150">
    <property type="entry name" value="C2 domain"/>
    <property type="match status" value="1"/>
</dbReference>
<dbReference type="InterPro" id="IPR052981">
    <property type="entry name" value="Ingression_C2_domain"/>
</dbReference>
<feature type="domain" description="C2" evidence="2">
    <location>
        <begin position="28"/>
        <end position="150"/>
    </location>
</feature>
<organism evidence="3 4">
    <name type="scientific">Sesamum angolense</name>
    <dbReference type="NCBI Taxonomy" id="2727404"/>
    <lineage>
        <taxon>Eukaryota</taxon>
        <taxon>Viridiplantae</taxon>
        <taxon>Streptophyta</taxon>
        <taxon>Embryophyta</taxon>
        <taxon>Tracheophyta</taxon>
        <taxon>Spermatophyta</taxon>
        <taxon>Magnoliopsida</taxon>
        <taxon>eudicotyledons</taxon>
        <taxon>Gunneridae</taxon>
        <taxon>Pentapetalae</taxon>
        <taxon>asterids</taxon>
        <taxon>lamiids</taxon>
        <taxon>Lamiales</taxon>
        <taxon>Pedaliaceae</taxon>
        <taxon>Sesamum</taxon>
    </lineage>
</organism>
<proteinExistence type="predicted"/>
<evidence type="ECO:0000313" key="3">
    <source>
        <dbReference type="EMBL" id="KAK4405202.1"/>
    </source>
</evidence>
<comment type="caution">
    <text evidence="3">The sequence shown here is derived from an EMBL/GenBank/DDBJ whole genome shotgun (WGS) entry which is preliminary data.</text>
</comment>
<dbReference type="SMART" id="SM00239">
    <property type="entry name" value="C2"/>
    <property type="match status" value="1"/>
</dbReference>
<protein>
    <recommendedName>
        <fullName evidence="2">C2 domain-containing protein</fullName>
    </recommendedName>
</protein>
<evidence type="ECO:0000256" key="1">
    <source>
        <dbReference type="SAM" id="MobiDB-lite"/>
    </source>
</evidence>
<reference evidence="3" key="2">
    <citation type="journal article" date="2024" name="Plant">
        <title>Genomic evolution and insights into agronomic trait innovations of Sesamum species.</title>
        <authorList>
            <person name="Miao H."/>
            <person name="Wang L."/>
            <person name="Qu L."/>
            <person name="Liu H."/>
            <person name="Sun Y."/>
            <person name="Le M."/>
            <person name="Wang Q."/>
            <person name="Wei S."/>
            <person name="Zheng Y."/>
            <person name="Lin W."/>
            <person name="Duan Y."/>
            <person name="Cao H."/>
            <person name="Xiong S."/>
            <person name="Wang X."/>
            <person name="Wei L."/>
            <person name="Li C."/>
            <person name="Ma Q."/>
            <person name="Ju M."/>
            <person name="Zhao R."/>
            <person name="Li G."/>
            <person name="Mu C."/>
            <person name="Tian Q."/>
            <person name="Mei H."/>
            <person name="Zhang T."/>
            <person name="Gao T."/>
            <person name="Zhang H."/>
        </authorList>
    </citation>
    <scope>NUCLEOTIDE SEQUENCE</scope>
    <source>
        <strain evidence="3">K16</strain>
    </source>
</reference>